<feature type="transmembrane region" description="Helical" evidence="13">
    <location>
        <begin position="229"/>
        <end position="251"/>
    </location>
</feature>
<dbReference type="GO" id="GO:0009306">
    <property type="term" value="P:protein secretion"/>
    <property type="evidence" value="ECO:0007669"/>
    <property type="project" value="InterPro"/>
</dbReference>
<protein>
    <recommendedName>
        <fullName evidence="3 13">Flagellar biosynthetic protein FlhB</fullName>
    </recommendedName>
</protein>
<evidence type="ECO:0000256" key="2">
    <source>
        <dbReference type="ARBA" id="ARBA00010690"/>
    </source>
</evidence>
<proteinExistence type="inferred from homology"/>
<evidence type="ECO:0000256" key="10">
    <source>
        <dbReference type="ARBA" id="ARBA00023136"/>
    </source>
</evidence>
<dbReference type="SUPFAM" id="SSF160544">
    <property type="entry name" value="EscU C-terminal domain-like"/>
    <property type="match status" value="1"/>
</dbReference>
<dbReference type="GO" id="GO:0044780">
    <property type="term" value="P:bacterial-type flagellum assembly"/>
    <property type="evidence" value="ECO:0007669"/>
    <property type="project" value="InterPro"/>
</dbReference>
<dbReference type="NCBIfam" id="TIGR00328">
    <property type="entry name" value="flhB"/>
    <property type="match status" value="1"/>
</dbReference>
<evidence type="ECO:0000313" key="14">
    <source>
        <dbReference type="EMBL" id="SMO58952.1"/>
    </source>
</evidence>
<sequence>MGNLFLRAEEIVVLTLFNGELSEHSRRMAVWYPFCSVIPVMPEQDNQNKTEEPTARKLKKAREEGNVAKSQEVASVMLMVIAMVVLLNFGDWIYGRYEQLFEFSFVDHGQSLNNQASAMEYLGQALMFGFEMISPLFAGLVVVAILAHVGQTGVVFAPKVLEVKASRLSPAKGLKKIFSMRGVVEFVKGFSKIFLIGVIIYFTLRTEIGNFTSFLVMPLKEILLQSGDYIILVTSRILAALVVLSLMDAAYTQYQHHKDLRMTKEEVKDEQKQMEGDPHMKNKRKEKAMSFVRQKRLDHAVLSSDAVVTNPTHYAVALKYEPREEDAPVIQVKGMRNRALKIRELAREYEVPVIENPPVARALHASAEEGEFVPPELYQAVAEILAYVYQLKQQDTT</sequence>
<name>A0A521CHR4_9BACT</name>
<keyword evidence="7 13" id="KW-1005">Bacterial flagellum biogenesis</keyword>
<dbReference type="PRINTS" id="PR00950">
    <property type="entry name" value="TYPE3IMSPROT"/>
</dbReference>
<comment type="subcellular location">
    <subcellularLocation>
        <location evidence="1">Cell membrane</location>
        <topology evidence="1">Multi-pass membrane protein</topology>
    </subcellularLocation>
</comment>
<dbReference type="GO" id="GO:0005886">
    <property type="term" value="C:plasma membrane"/>
    <property type="evidence" value="ECO:0007669"/>
    <property type="project" value="UniProtKB-SubCell"/>
</dbReference>
<evidence type="ECO:0000256" key="9">
    <source>
        <dbReference type="ARBA" id="ARBA00022989"/>
    </source>
</evidence>
<dbReference type="InterPro" id="IPR006136">
    <property type="entry name" value="FlhB"/>
</dbReference>
<keyword evidence="9 13" id="KW-1133">Transmembrane helix</keyword>
<evidence type="ECO:0000256" key="13">
    <source>
        <dbReference type="RuleBase" id="RU364091"/>
    </source>
</evidence>
<evidence type="ECO:0000256" key="8">
    <source>
        <dbReference type="ARBA" id="ARBA00022927"/>
    </source>
</evidence>
<accession>A0A521CHR4</accession>
<feature type="transmembrane region" description="Helical" evidence="13">
    <location>
        <begin position="73"/>
        <end position="94"/>
    </location>
</feature>
<comment type="similarity">
    <text evidence="2 13">Belongs to the type III secretion exporter family.</text>
</comment>
<dbReference type="AlphaFoldDB" id="A0A521CHR4"/>
<gene>
    <name evidence="13" type="primary">flhB</name>
    <name evidence="14" type="ORF">SAMN06265218_10692</name>
</gene>
<keyword evidence="15" id="KW-1185">Reference proteome</keyword>
<keyword evidence="8 13" id="KW-0653">Protein transport</keyword>
<keyword evidence="14" id="KW-0969">Cilium</keyword>
<evidence type="ECO:0000256" key="6">
    <source>
        <dbReference type="ARBA" id="ARBA00022692"/>
    </source>
</evidence>
<organism evidence="14 15">
    <name type="scientific">Fodinibius sediminis</name>
    <dbReference type="NCBI Taxonomy" id="1214077"/>
    <lineage>
        <taxon>Bacteria</taxon>
        <taxon>Pseudomonadati</taxon>
        <taxon>Balneolota</taxon>
        <taxon>Balneolia</taxon>
        <taxon>Balneolales</taxon>
        <taxon>Balneolaceae</taxon>
        <taxon>Fodinibius</taxon>
    </lineage>
</organism>
<feature type="transmembrane region" description="Helical" evidence="13">
    <location>
        <begin position="182"/>
        <end position="204"/>
    </location>
</feature>
<comment type="function">
    <text evidence="12 13">Required for formation of the rod structure in the basal body of the flagellar apparatus. Together with FliI and FliH, may constitute the export apparatus of flagellin.</text>
</comment>
<evidence type="ECO:0000313" key="15">
    <source>
        <dbReference type="Proteomes" id="UP000317593"/>
    </source>
</evidence>
<dbReference type="Gene3D" id="3.40.1690.10">
    <property type="entry name" value="secretion proteins EscU"/>
    <property type="match status" value="1"/>
</dbReference>
<keyword evidence="5 13" id="KW-1003">Cell membrane</keyword>
<reference evidence="14 15" key="1">
    <citation type="submission" date="2017-05" db="EMBL/GenBank/DDBJ databases">
        <authorList>
            <person name="Varghese N."/>
            <person name="Submissions S."/>
        </authorList>
    </citation>
    <scope>NUCLEOTIDE SEQUENCE [LARGE SCALE GENOMIC DNA]</scope>
    <source>
        <strain evidence="14 15">DSM 21194</strain>
    </source>
</reference>
<evidence type="ECO:0000256" key="3">
    <source>
        <dbReference type="ARBA" id="ARBA00021622"/>
    </source>
</evidence>
<dbReference type="InterPro" id="IPR006135">
    <property type="entry name" value="T3SS_substrate_exporter"/>
</dbReference>
<dbReference type="Proteomes" id="UP000317593">
    <property type="component" value="Unassembled WGS sequence"/>
</dbReference>
<keyword evidence="6 13" id="KW-0812">Transmembrane</keyword>
<keyword evidence="14" id="KW-0282">Flagellum</keyword>
<evidence type="ECO:0000256" key="11">
    <source>
        <dbReference type="ARBA" id="ARBA00023225"/>
    </source>
</evidence>
<evidence type="ECO:0000256" key="7">
    <source>
        <dbReference type="ARBA" id="ARBA00022795"/>
    </source>
</evidence>
<dbReference type="OrthoDB" id="9807950at2"/>
<dbReference type="EMBL" id="FXTH01000006">
    <property type="protein sequence ID" value="SMO58952.1"/>
    <property type="molecule type" value="Genomic_DNA"/>
</dbReference>
<evidence type="ECO:0000256" key="1">
    <source>
        <dbReference type="ARBA" id="ARBA00004651"/>
    </source>
</evidence>
<keyword evidence="4 13" id="KW-0813">Transport</keyword>
<dbReference type="PANTHER" id="PTHR30531">
    <property type="entry name" value="FLAGELLAR BIOSYNTHETIC PROTEIN FLHB"/>
    <property type="match status" value="1"/>
</dbReference>
<keyword evidence="14" id="KW-0966">Cell projection</keyword>
<evidence type="ECO:0000256" key="4">
    <source>
        <dbReference type="ARBA" id="ARBA00022448"/>
    </source>
</evidence>
<evidence type="ECO:0000256" key="12">
    <source>
        <dbReference type="ARBA" id="ARBA00025078"/>
    </source>
</evidence>
<evidence type="ECO:0000256" key="5">
    <source>
        <dbReference type="ARBA" id="ARBA00022475"/>
    </source>
</evidence>
<keyword evidence="11 13" id="KW-1006">Bacterial flagellum protein export</keyword>
<feature type="transmembrane region" description="Helical" evidence="13">
    <location>
        <begin position="136"/>
        <end position="161"/>
    </location>
</feature>
<dbReference type="PANTHER" id="PTHR30531:SF12">
    <property type="entry name" value="FLAGELLAR BIOSYNTHETIC PROTEIN FLHB"/>
    <property type="match status" value="1"/>
</dbReference>
<dbReference type="InterPro" id="IPR029025">
    <property type="entry name" value="T3SS_substrate_exporter_C"/>
</dbReference>
<dbReference type="Pfam" id="PF01312">
    <property type="entry name" value="Bac_export_2"/>
    <property type="match status" value="1"/>
</dbReference>
<keyword evidence="10 13" id="KW-0472">Membrane</keyword>